<dbReference type="STRING" id="156994.SAMN04488028_101250"/>
<keyword evidence="3" id="KW-1185">Reference proteome</keyword>
<name>A0A1M6JMS3_REIAG</name>
<sequence>MSNRVYNILFHLHTVSGIVISVLLFVIFFAGSFSFFRDDIVNWERGHTVEQTERIDMDLDAAMDSLSQHYNLHGRDVSISKHYLERRIGVSLSASHDSLASGADKARAFFYLDMKTTETASYASSYSLGEFLYRLHFMAQIPYPVGYYLSGFTALFFLFAIITGILVHWDKIVSNFFLFRPWAKLKAMWTDAHTALGTLGLPFQFVYAVTGAFFMIKALLIAPSIFVLYDGDQKQFYADLGYGEPTFEYSYQPLSSSFSFNDMVRETSQDWAGFDVNHMHIFNYGDSTMHVAVEGEMNRNVKFTGPGKRIYQVATGEVIEEQSPLVAASYMDGVKNWLYRLHYGDYGGYALRIVSFFLGIVSCFVIISGIMIWLVARKKQSIPERKRKFNLWVAQIYMAICLSMFPVTAFTFVAVKLFDGYGKPFIYSVYFLTWLFASVLFIIKRDIGFTNKYCLLSGSLIGLLVPIANGISSGQWIWISWREGADQVLFIDLFWIGLSALAWLAYRNLNKKQGQNTESNVTAIPEGKEESVAELV</sequence>
<keyword evidence="1" id="KW-1133">Transmembrane helix</keyword>
<dbReference type="PANTHER" id="PTHR34219">
    <property type="entry name" value="IRON-REGULATED INNER MEMBRANE PROTEIN-RELATED"/>
    <property type="match status" value="1"/>
</dbReference>
<feature type="transmembrane region" description="Helical" evidence="1">
    <location>
        <begin position="205"/>
        <end position="229"/>
    </location>
</feature>
<evidence type="ECO:0000313" key="2">
    <source>
        <dbReference type="EMBL" id="SHJ47976.1"/>
    </source>
</evidence>
<dbReference type="Proteomes" id="UP000184474">
    <property type="component" value="Unassembled WGS sequence"/>
</dbReference>
<dbReference type="InterPro" id="IPR005625">
    <property type="entry name" value="PepSY-ass_TM"/>
</dbReference>
<dbReference type="EMBL" id="FRAA01000001">
    <property type="protein sequence ID" value="SHJ47976.1"/>
    <property type="molecule type" value="Genomic_DNA"/>
</dbReference>
<evidence type="ECO:0000313" key="3">
    <source>
        <dbReference type="Proteomes" id="UP000184474"/>
    </source>
</evidence>
<accession>A0A1M6JMS3</accession>
<feature type="transmembrane region" description="Helical" evidence="1">
    <location>
        <begin position="487"/>
        <end position="506"/>
    </location>
</feature>
<dbReference type="PANTHER" id="PTHR34219:SF3">
    <property type="entry name" value="BLL7967 PROTEIN"/>
    <property type="match status" value="1"/>
</dbReference>
<gene>
    <name evidence="2" type="ORF">SAMN04488028_101250</name>
</gene>
<keyword evidence="1" id="KW-0812">Transmembrane</keyword>
<organism evidence="2 3">
    <name type="scientific">Reichenbachiella agariperforans</name>
    <dbReference type="NCBI Taxonomy" id="156994"/>
    <lineage>
        <taxon>Bacteria</taxon>
        <taxon>Pseudomonadati</taxon>
        <taxon>Bacteroidota</taxon>
        <taxon>Cytophagia</taxon>
        <taxon>Cytophagales</taxon>
        <taxon>Reichenbachiellaceae</taxon>
        <taxon>Reichenbachiella</taxon>
    </lineage>
</organism>
<proteinExistence type="predicted"/>
<protein>
    <submittedName>
        <fullName evidence="2">Uncharacterized iron-regulated membrane protein</fullName>
    </submittedName>
</protein>
<feature type="transmembrane region" description="Helical" evidence="1">
    <location>
        <begin position="349"/>
        <end position="375"/>
    </location>
</feature>
<keyword evidence="1" id="KW-0472">Membrane</keyword>
<dbReference type="Pfam" id="PF03929">
    <property type="entry name" value="PepSY_TM"/>
    <property type="match status" value="1"/>
</dbReference>
<evidence type="ECO:0000256" key="1">
    <source>
        <dbReference type="SAM" id="Phobius"/>
    </source>
</evidence>
<reference evidence="3" key="1">
    <citation type="submission" date="2016-11" db="EMBL/GenBank/DDBJ databases">
        <authorList>
            <person name="Varghese N."/>
            <person name="Submissions S."/>
        </authorList>
    </citation>
    <scope>NUCLEOTIDE SEQUENCE [LARGE SCALE GENOMIC DNA]</scope>
    <source>
        <strain evidence="3">DSM 26134</strain>
    </source>
</reference>
<feature type="transmembrane region" description="Helical" evidence="1">
    <location>
        <begin position="455"/>
        <end position="481"/>
    </location>
</feature>
<feature type="transmembrane region" description="Helical" evidence="1">
    <location>
        <begin position="145"/>
        <end position="167"/>
    </location>
</feature>
<feature type="transmembrane region" description="Helical" evidence="1">
    <location>
        <begin position="12"/>
        <end position="36"/>
    </location>
</feature>
<dbReference type="RefSeq" id="WP_073118697.1">
    <property type="nucleotide sequence ID" value="NZ_FRAA01000001.1"/>
</dbReference>
<dbReference type="AlphaFoldDB" id="A0A1M6JMS3"/>
<feature type="transmembrane region" description="Helical" evidence="1">
    <location>
        <begin position="424"/>
        <end position="443"/>
    </location>
</feature>
<feature type="transmembrane region" description="Helical" evidence="1">
    <location>
        <begin position="396"/>
        <end position="418"/>
    </location>
</feature>